<evidence type="ECO:0000313" key="1">
    <source>
        <dbReference type="EMBL" id="MDN4605868.1"/>
    </source>
</evidence>
<dbReference type="EMBL" id="JAROCC010000001">
    <property type="protein sequence ID" value="MDN4605868.1"/>
    <property type="molecule type" value="Genomic_DNA"/>
</dbReference>
<comment type="caution">
    <text evidence="1">The sequence shown here is derived from an EMBL/GenBank/DDBJ whole genome shotgun (WGS) entry which is preliminary data.</text>
</comment>
<proteinExistence type="predicted"/>
<organism evidence="1 2">
    <name type="scientific">Sporosarcina highlanderae</name>
    <dbReference type="NCBI Taxonomy" id="3035916"/>
    <lineage>
        <taxon>Bacteria</taxon>
        <taxon>Bacillati</taxon>
        <taxon>Bacillota</taxon>
        <taxon>Bacilli</taxon>
        <taxon>Bacillales</taxon>
        <taxon>Caryophanaceae</taxon>
        <taxon>Sporosarcina</taxon>
    </lineage>
</organism>
<protein>
    <submittedName>
        <fullName evidence="1">Uncharacterized protein</fullName>
    </submittedName>
</protein>
<dbReference type="RefSeq" id="WP_301241336.1">
    <property type="nucleotide sequence ID" value="NZ_JAROCC010000001.1"/>
</dbReference>
<name>A0ABT8JL41_9BACL</name>
<evidence type="ECO:0000313" key="2">
    <source>
        <dbReference type="Proteomes" id="UP001175097"/>
    </source>
</evidence>
<gene>
    <name evidence="1" type="ORF">P5G49_00060</name>
</gene>
<reference evidence="1" key="1">
    <citation type="submission" date="2023-03" db="EMBL/GenBank/DDBJ databases">
        <title>MT1 and MT2 Draft Genomes of Novel Species.</title>
        <authorList>
            <person name="Venkateswaran K."/>
        </authorList>
    </citation>
    <scope>NUCLEOTIDE SEQUENCE</scope>
    <source>
        <strain evidence="1">F6_3S_P_2</strain>
    </source>
</reference>
<accession>A0ABT8JL41</accession>
<sequence>MQNYKIRQSLIELKSKNFASVKITPTLVAKKISAIEESIRSRYPEEWRKSWEIKYPKNIYSKMGYDVTEFSFEYDFYDRVGTIYVNENSGLDVDYYSDVSYWESVHDGEINPNEESEMYEEYPEYDSLYDIEPKEKDSSQLLTEILSSDIPDMLKQDAVFSVVGKGNIALDELSNQYIKSMIHEYFDNQAARLGLTKGNSLYKVWLEDTNKKRFFSFHMGAFPSDVYNEKNVEFYNEVTDQKILMMLDLLSISGYRIDKETKKILQGKEIYSKTQWHDIGYVDIHQDFFTVYYSENQLKIGLCGGSGVQNK</sequence>
<keyword evidence="2" id="KW-1185">Reference proteome</keyword>
<dbReference type="Proteomes" id="UP001175097">
    <property type="component" value="Unassembled WGS sequence"/>
</dbReference>